<gene>
    <name evidence="4" type="ORF">PRI8871_03292</name>
</gene>
<dbReference type="NCBIfam" id="TIGR02606">
    <property type="entry name" value="antidote_CC2985"/>
    <property type="match status" value="1"/>
</dbReference>
<dbReference type="InterPro" id="IPR022789">
    <property type="entry name" value="ParD"/>
</dbReference>
<evidence type="ECO:0000259" key="3">
    <source>
        <dbReference type="Pfam" id="PF11800"/>
    </source>
</evidence>
<evidence type="ECO:0000313" key="5">
    <source>
        <dbReference type="Proteomes" id="UP000244904"/>
    </source>
</evidence>
<accession>A0A2R8B038</accession>
<dbReference type="InterPro" id="IPR010985">
    <property type="entry name" value="Ribbon_hlx_hlx"/>
</dbReference>
<protein>
    <recommendedName>
        <fullName evidence="3">Plasmid replication protein C C-terminal domain-containing protein</fullName>
    </recommendedName>
</protein>
<keyword evidence="2" id="KW-1277">Toxin-antitoxin system</keyword>
<dbReference type="InterPro" id="IPR038296">
    <property type="entry name" value="ParD_sf"/>
</dbReference>
<dbReference type="Pfam" id="PF03693">
    <property type="entry name" value="ParD_antitoxin"/>
    <property type="match status" value="1"/>
</dbReference>
<keyword evidence="5" id="KW-1185">Reference proteome</keyword>
<dbReference type="Pfam" id="PF11800">
    <property type="entry name" value="RP-C_C"/>
    <property type="match status" value="1"/>
</dbReference>
<dbReference type="SUPFAM" id="SSF47598">
    <property type="entry name" value="Ribbon-helix-helix"/>
    <property type="match status" value="1"/>
</dbReference>
<organism evidence="4 5">
    <name type="scientific">Pseudoprimorskyibacter insulae</name>
    <dbReference type="NCBI Taxonomy" id="1695997"/>
    <lineage>
        <taxon>Bacteria</taxon>
        <taxon>Pseudomonadati</taxon>
        <taxon>Pseudomonadota</taxon>
        <taxon>Alphaproteobacteria</taxon>
        <taxon>Rhodobacterales</taxon>
        <taxon>Paracoccaceae</taxon>
        <taxon>Pseudoprimorskyibacter</taxon>
    </lineage>
</organism>
<dbReference type="InterPro" id="IPR021760">
    <property type="entry name" value="RepC_C"/>
</dbReference>
<dbReference type="Proteomes" id="UP000244904">
    <property type="component" value="Unassembled WGS sequence"/>
</dbReference>
<feature type="domain" description="Plasmid replication protein C C-terminal" evidence="3">
    <location>
        <begin position="6"/>
        <end position="58"/>
    </location>
</feature>
<dbReference type="GO" id="GO:0006355">
    <property type="term" value="P:regulation of DNA-templated transcription"/>
    <property type="evidence" value="ECO:0007669"/>
    <property type="project" value="InterPro"/>
</dbReference>
<evidence type="ECO:0000256" key="1">
    <source>
        <dbReference type="ARBA" id="ARBA00008580"/>
    </source>
</evidence>
<evidence type="ECO:0000256" key="2">
    <source>
        <dbReference type="ARBA" id="ARBA00022649"/>
    </source>
</evidence>
<name>A0A2R8B038_9RHOB</name>
<comment type="similarity">
    <text evidence="1">Belongs to the ParD antitoxin family.</text>
</comment>
<evidence type="ECO:0000313" key="4">
    <source>
        <dbReference type="EMBL" id="SPF81469.1"/>
    </source>
</evidence>
<sequence>MERCPDRLGKQVATVALALVFEKHSAGEVCSPSGYLRGMFEKAEAGELQLERSFDGRRHELLIKWGYWHILPSKECRSMVTRNVVLTETQDQLVQALVASGRYQNVSEAMRAGLRLLEQEEAQIAGIRQGLFEGLTQAKAGEFAEGNGVDAIRRAFRQARATS</sequence>
<dbReference type="EMBL" id="OMOJ01000010">
    <property type="protein sequence ID" value="SPF81469.1"/>
    <property type="molecule type" value="Genomic_DNA"/>
</dbReference>
<proteinExistence type="inferred from homology"/>
<dbReference type="AlphaFoldDB" id="A0A2R8B038"/>
<dbReference type="PANTHER" id="PTHR36582">
    <property type="entry name" value="ANTITOXIN PARD"/>
    <property type="match status" value="1"/>
</dbReference>
<dbReference type="PANTHER" id="PTHR36582:SF2">
    <property type="entry name" value="ANTITOXIN PARD"/>
    <property type="match status" value="1"/>
</dbReference>
<reference evidence="5" key="1">
    <citation type="submission" date="2018-03" db="EMBL/GenBank/DDBJ databases">
        <authorList>
            <person name="Rodrigo-Torres L."/>
            <person name="Arahal R. D."/>
            <person name="Lucena T."/>
        </authorList>
    </citation>
    <scope>NUCLEOTIDE SEQUENCE [LARGE SCALE GENOMIC DNA]</scope>
    <source>
        <strain evidence="5">CECT 8871</strain>
    </source>
</reference>
<dbReference type="Gene3D" id="6.10.10.120">
    <property type="entry name" value="Antitoxin ParD1-like"/>
    <property type="match status" value="1"/>
</dbReference>